<dbReference type="Pfam" id="PF01613">
    <property type="entry name" value="Flavin_Reduct"/>
    <property type="match status" value="1"/>
</dbReference>
<evidence type="ECO:0000256" key="2">
    <source>
        <dbReference type="ARBA" id="ARBA00022630"/>
    </source>
</evidence>
<dbReference type="PANTHER" id="PTHR33798">
    <property type="entry name" value="FLAVOPROTEIN OXYGENASE"/>
    <property type="match status" value="1"/>
</dbReference>
<dbReference type="SUPFAM" id="SSF50475">
    <property type="entry name" value="FMN-binding split barrel"/>
    <property type="match status" value="1"/>
</dbReference>
<dbReference type="InterPro" id="IPR002563">
    <property type="entry name" value="Flavin_Rdtase-like_dom"/>
</dbReference>
<evidence type="ECO:0000313" key="7">
    <source>
        <dbReference type="Proteomes" id="UP001212170"/>
    </source>
</evidence>
<dbReference type="EMBL" id="JAMZNK010000014">
    <property type="protein sequence ID" value="MDA6070080.1"/>
    <property type="molecule type" value="Genomic_DNA"/>
</dbReference>
<evidence type="ECO:0000259" key="5">
    <source>
        <dbReference type="Pfam" id="PF01613"/>
    </source>
</evidence>
<comment type="cofactor">
    <cofactor evidence="1">
        <name>FMN</name>
        <dbReference type="ChEBI" id="CHEBI:58210"/>
    </cofactor>
</comment>
<evidence type="ECO:0000256" key="1">
    <source>
        <dbReference type="ARBA" id="ARBA00001917"/>
    </source>
</evidence>
<dbReference type="Proteomes" id="UP001212170">
    <property type="component" value="Unassembled WGS sequence"/>
</dbReference>
<reference evidence="6 7" key="1">
    <citation type="journal article" date="2023" name="Chemosphere">
        <title>Whole genome analysis of Flavobacterium aziz-sancarii sp. nov., isolated from Ardley Island (Antarctica), revealed a rich resistome and bioremediation potential.</title>
        <authorList>
            <person name="Otur C."/>
            <person name="Okay S."/>
            <person name="Kurt-Kizildogan A."/>
        </authorList>
    </citation>
    <scope>NUCLEOTIDE SEQUENCE [LARGE SCALE GENOMIC DNA]</scope>
    <source>
        <strain evidence="6 7">AC</strain>
    </source>
</reference>
<dbReference type="PANTHER" id="PTHR33798:SF5">
    <property type="entry name" value="FLAVIN REDUCTASE LIKE DOMAIN-CONTAINING PROTEIN"/>
    <property type="match status" value="1"/>
</dbReference>
<keyword evidence="2" id="KW-0285">Flavoprotein</keyword>
<dbReference type="InterPro" id="IPR012349">
    <property type="entry name" value="Split_barrel_FMN-bd"/>
</dbReference>
<evidence type="ECO:0000256" key="4">
    <source>
        <dbReference type="ARBA" id="ARBA00038054"/>
    </source>
</evidence>
<feature type="domain" description="Flavin reductase like" evidence="5">
    <location>
        <begin position="33"/>
        <end position="168"/>
    </location>
</feature>
<organism evidence="6 7">
    <name type="scientific">Flavobacterium azizsancarii</name>
    <dbReference type="NCBI Taxonomy" id="2961580"/>
    <lineage>
        <taxon>Bacteria</taxon>
        <taxon>Pseudomonadati</taxon>
        <taxon>Bacteroidota</taxon>
        <taxon>Flavobacteriia</taxon>
        <taxon>Flavobacteriales</taxon>
        <taxon>Flavobacteriaceae</taxon>
        <taxon>Flavobacterium</taxon>
    </lineage>
</organism>
<evidence type="ECO:0000256" key="3">
    <source>
        <dbReference type="ARBA" id="ARBA00022643"/>
    </source>
</evidence>
<keyword evidence="3" id="KW-0288">FMN</keyword>
<protein>
    <submittedName>
        <fullName evidence="6">Flavin reductase</fullName>
    </submittedName>
</protein>
<dbReference type="Gene3D" id="2.30.110.10">
    <property type="entry name" value="Electron Transport, Fmn-binding Protein, Chain A"/>
    <property type="match status" value="1"/>
</dbReference>
<name>A0ABT4WBX5_9FLAO</name>
<comment type="caution">
    <text evidence="6">The sequence shown here is derived from an EMBL/GenBank/DDBJ whole genome shotgun (WGS) entry which is preliminary data.</text>
</comment>
<gene>
    <name evidence="6" type="ORF">NJT12_10675</name>
</gene>
<proteinExistence type="inferred from homology"/>
<keyword evidence="7" id="KW-1185">Reference proteome</keyword>
<dbReference type="RefSeq" id="WP_271335890.1">
    <property type="nucleotide sequence ID" value="NZ_JAMZNK010000014.1"/>
</dbReference>
<sequence length="216" mass="24091">MKNKINFKTSDLGKMDKQTAVHLINSLGGFKSVALVGTSDGQGNTNLSIFSSFFHIGANPPLIGMIFRPSPPERDTMRNILDTRFYTINHINEKIYKQAHQTSARYNKEISEFDAAGLSAEYKNNFPAPFVLESNIQLGIEFKEKTDISINNTTMIIGEIVQVFIPEDCLSEDGFVNLEKANTVTCSGLDSYHKTVQLDRLSYAKANKEITSILKS</sequence>
<evidence type="ECO:0000313" key="6">
    <source>
        <dbReference type="EMBL" id="MDA6070080.1"/>
    </source>
</evidence>
<accession>A0ABT4WBX5</accession>
<comment type="similarity">
    <text evidence="4">Belongs to the flavoredoxin family.</text>
</comment>